<evidence type="ECO:0000313" key="5">
    <source>
        <dbReference type="Proteomes" id="UP000465240"/>
    </source>
</evidence>
<proteinExistence type="predicted"/>
<keyword evidence="5" id="KW-1185">Reference proteome</keyword>
<evidence type="ECO:0000256" key="2">
    <source>
        <dbReference type="ARBA" id="ARBA00022801"/>
    </source>
</evidence>
<protein>
    <recommendedName>
        <fullName evidence="6">Phosphoesterase</fullName>
    </recommendedName>
</protein>
<dbReference type="InterPro" id="IPR007312">
    <property type="entry name" value="Phosphoesterase"/>
</dbReference>
<gene>
    <name evidence="4" type="ORF">MPRG_63160</name>
</gene>
<dbReference type="InterPro" id="IPR017850">
    <property type="entry name" value="Alkaline_phosphatase_core_sf"/>
</dbReference>
<keyword evidence="2" id="KW-0378">Hydrolase</keyword>
<dbReference type="InterPro" id="IPR048996">
    <property type="entry name" value="PGRS_rpt"/>
</dbReference>
<dbReference type="Pfam" id="PF04185">
    <property type="entry name" value="Phosphoesterase"/>
    <property type="match status" value="1"/>
</dbReference>
<accession>A0ABQ1CF22</accession>
<evidence type="ECO:0000256" key="3">
    <source>
        <dbReference type="ARBA" id="ARBA00023026"/>
    </source>
</evidence>
<dbReference type="Gene3D" id="3.40.720.10">
    <property type="entry name" value="Alkaline Phosphatase, subunit A"/>
    <property type="match status" value="1"/>
</dbReference>
<dbReference type="PANTHER" id="PTHR31956">
    <property type="entry name" value="NON-SPECIFIC PHOSPHOLIPASE C4-RELATED"/>
    <property type="match status" value="1"/>
</dbReference>
<name>A0ABQ1CF22_9MYCO</name>
<sequence>MLPSAALNVINAPSVALTGRPLIGNGTPGAAGSGAAGAPGGWLLGDGGAGGSGANGVPGGAGGAAALWGNGGTGGAGGVGASGVGRSGGQGGNGGLFFGNAGGGGAGAVGADGNGGGGGAGGTGGIFGGGGVGGTGAMADLTVPGARGGAGGSGGASGALSGLVGAVGGTGGVGGAGDIAGAGGAGGASGIAGSVFGGGAGTIGGSVVGAGGAGGDGGASLGGIGGSGGTGGAGGQFAGTGGSGGAGGSVLLPVANSGGGGLGGGGGDGGLLGSGGSGGAGGAVGATPLLTIPGGHGGLGGNAGLLGSGGAGGTGGYSASGTGGTGGHGGVGGALLGNGGPGGTGAEGAPNLISGDGGIGGSALLIGDGGNGGNAGNAATMSLLGGPGTIGARGTVLGLNGIPGLPMSPNLLVNGSFEIAAPSPSGTSSVTYPGWSVSGTPTIIAYGTPRVSYVLGVSFPFPDLPSFLGFPQTSPPGAGANFGGGGPVATSSIRQTVDLSAAAAKINTGTTPYTLSGLLGGALIDPSSTSLQVTFLNSSGAVLGTGSTTTVSTLDRLGITGFQPRSVSGTIPVGTTQAVVSATFNDANPILNHYNNAYADNLSFTVGAPGLTPATLTPPTSHVGQLDHVFLIYMENKGFTDIVGSVNAPYTNSLIATYGSANNFYANSHPSAPTYFRILGGSDFGITYNPNPPSINAPSLMQEMDAQNISWANYAQSMPYAGALVSSGDYSTFQIPAAQYSYVYNNTVAYQQQHLLPLTQLTTDLANGTPARFSWIVANNANDMEGPVDSPLGVLNFLGSQLTNHQYNVAAGDAFLQQQVSLIQNSPTWNSNESDAIIITWDEDFNNIGLGIGNQGNHVPTIVIPNDYAVTTGGMRSGQFITNSYYDQYSLMSTIEYALSPTAGTPFTTLTNNDLYATPMNDFWN</sequence>
<dbReference type="Pfam" id="PF21526">
    <property type="entry name" value="PGRS"/>
    <property type="match status" value="1"/>
</dbReference>
<keyword evidence="1" id="KW-0964">Secreted</keyword>
<dbReference type="PANTHER" id="PTHR31956:SF1">
    <property type="entry name" value="NON-SPECIFIC PHOSPHOLIPASE C1"/>
    <property type="match status" value="1"/>
</dbReference>
<dbReference type="Proteomes" id="UP000465240">
    <property type="component" value="Unassembled WGS sequence"/>
</dbReference>
<evidence type="ECO:0008006" key="6">
    <source>
        <dbReference type="Google" id="ProtNLM"/>
    </source>
</evidence>
<comment type="caution">
    <text evidence="4">The sequence shown here is derived from an EMBL/GenBank/DDBJ whole genome shotgun (WGS) entry which is preliminary data.</text>
</comment>
<keyword evidence="3" id="KW-0843">Virulence</keyword>
<dbReference type="EMBL" id="BLKX01000002">
    <property type="protein sequence ID" value="GFG83040.1"/>
    <property type="molecule type" value="Genomic_DNA"/>
</dbReference>
<keyword evidence="4" id="KW-0614">Plasmid</keyword>
<evidence type="ECO:0000256" key="1">
    <source>
        <dbReference type="ARBA" id="ARBA00022525"/>
    </source>
</evidence>
<organism evidence="4 5">
    <name type="scientific">Mycobacterium paragordonae</name>
    <dbReference type="NCBI Taxonomy" id="1389713"/>
    <lineage>
        <taxon>Bacteria</taxon>
        <taxon>Bacillati</taxon>
        <taxon>Actinomycetota</taxon>
        <taxon>Actinomycetes</taxon>
        <taxon>Mycobacteriales</taxon>
        <taxon>Mycobacteriaceae</taxon>
        <taxon>Mycobacterium</taxon>
    </lineage>
</organism>
<evidence type="ECO:0000313" key="4">
    <source>
        <dbReference type="EMBL" id="GFG83040.1"/>
    </source>
</evidence>
<geneLocation type="plasmid" evidence="4">
    <name>pJCM18565</name>
</geneLocation>
<reference evidence="4 5" key="1">
    <citation type="journal article" date="2019" name="Emerg. Microbes Infect.">
        <title>Comprehensive subspecies identification of 175 nontuberculous mycobacteria species based on 7547 genomic profiles.</title>
        <authorList>
            <person name="Matsumoto Y."/>
            <person name="Kinjo T."/>
            <person name="Motooka D."/>
            <person name="Nabeya D."/>
            <person name="Jung N."/>
            <person name="Uechi K."/>
            <person name="Horii T."/>
            <person name="Iida T."/>
            <person name="Fujita J."/>
            <person name="Nakamura S."/>
        </authorList>
    </citation>
    <scope>NUCLEOTIDE SEQUENCE [LARGE SCALE GENOMIC DNA]</scope>
    <source>
        <strain evidence="4 5">JCM 18565</strain>
    </source>
</reference>